<gene>
    <name evidence="3" type="ordered locus">Ppro_2870</name>
</gene>
<dbReference type="InterPro" id="IPR045851">
    <property type="entry name" value="AMP-bd_C_sf"/>
</dbReference>
<organism evidence="3 4">
    <name type="scientific">Pelobacter propionicus (strain DSM 2379 / NBRC 103807 / OttBd1)</name>
    <dbReference type="NCBI Taxonomy" id="338966"/>
    <lineage>
        <taxon>Bacteria</taxon>
        <taxon>Pseudomonadati</taxon>
        <taxon>Thermodesulfobacteriota</taxon>
        <taxon>Desulfuromonadia</taxon>
        <taxon>Desulfuromonadales</taxon>
        <taxon>Desulfuromonadaceae</taxon>
        <taxon>Pelobacter</taxon>
    </lineage>
</organism>
<dbReference type="Pfam" id="PF00501">
    <property type="entry name" value="AMP-binding"/>
    <property type="match status" value="1"/>
</dbReference>
<evidence type="ECO:0000313" key="4">
    <source>
        <dbReference type="Proteomes" id="UP000006732"/>
    </source>
</evidence>
<dbReference type="InterPro" id="IPR025110">
    <property type="entry name" value="AMP-bd_C"/>
</dbReference>
<dbReference type="GO" id="GO:0016877">
    <property type="term" value="F:ligase activity, forming carbon-sulfur bonds"/>
    <property type="evidence" value="ECO:0007669"/>
    <property type="project" value="UniProtKB-ARBA"/>
</dbReference>
<reference evidence="3 4" key="1">
    <citation type="submission" date="2006-10" db="EMBL/GenBank/DDBJ databases">
        <title>Complete sequence of chromosome of Pelobacter propionicus DSM 2379.</title>
        <authorList>
            <consortium name="US DOE Joint Genome Institute"/>
            <person name="Copeland A."/>
            <person name="Lucas S."/>
            <person name="Lapidus A."/>
            <person name="Barry K."/>
            <person name="Detter J.C."/>
            <person name="Glavina del Rio T."/>
            <person name="Hammon N."/>
            <person name="Israni S."/>
            <person name="Dalin E."/>
            <person name="Tice H."/>
            <person name="Pitluck S."/>
            <person name="Saunders E."/>
            <person name="Brettin T."/>
            <person name="Bruce D."/>
            <person name="Han C."/>
            <person name="Tapia R."/>
            <person name="Schmutz J."/>
            <person name="Larimer F."/>
            <person name="Land M."/>
            <person name="Hauser L."/>
            <person name="Kyrpides N."/>
            <person name="Kim E."/>
            <person name="Lovley D."/>
            <person name="Richardson P."/>
        </authorList>
    </citation>
    <scope>NUCLEOTIDE SEQUENCE [LARGE SCALE GENOMIC DNA]</scope>
    <source>
        <strain evidence="4">DSM 2379 / NBRC 103807 / OttBd1</strain>
    </source>
</reference>
<dbReference type="PANTHER" id="PTHR43767">
    <property type="entry name" value="LONG-CHAIN-FATTY-ACID--COA LIGASE"/>
    <property type="match status" value="1"/>
</dbReference>
<dbReference type="Pfam" id="PF13193">
    <property type="entry name" value="AMP-binding_C"/>
    <property type="match status" value="1"/>
</dbReference>
<dbReference type="InterPro" id="IPR000873">
    <property type="entry name" value="AMP-dep_synth/lig_dom"/>
</dbReference>
<dbReference type="HOGENOM" id="CLU_000022_59_0_7"/>
<feature type="domain" description="AMP-dependent synthetase/ligase" evidence="1">
    <location>
        <begin position="13"/>
        <end position="383"/>
    </location>
</feature>
<protein>
    <submittedName>
        <fullName evidence="3">AMP-dependent synthetase and ligase</fullName>
    </submittedName>
</protein>
<dbReference type="PANTHER" id="PTHR43767:SF10">
    <property type="entry name" value="SURFACTIN SYNTHASE SUBUNIT 1"/>
    <property type="match status" value="1"/>
</dbReference>
<proteinExistence type="predicted"/>
<evidence type="ECO:0000259" key="2">
    <source>
        <dbReference type="Pfam" id="PF13193"/>
    </source>
</evidence>
<feature type="domain" description="AMP-binding enzyme C-terminal" evidence="2">
    <location>
        <begin position="433"/>
        <end position="507"/>
    </location>
</feature>
<evidence type="ECO:0000259" key="1">
    <source>
        <dbReference type="Pfam" id="PF00501"/>
    </source>
</evidence>
<accession>A1ASZ7</accession>
<dbReference type="Gene3D" id="3.30.300.30">
    <property type="match status" value="1"/>
</dbReference>
<dbReference type="KEGG" id="ppd:Ppro_2870"/>
<dbReference type="SUPFAM" id="SSF56801">
    <property type="entry name" value="Acetyl-CoA synthetase-like"/>
    <property type="match status" value="1"/>
</dbReference>
<dbReference type="RefSeq" id="WP_011736703.1">
    <property type="nucleotide sequence ID" value="NC_008609.1"/>
</dbReference>
<dbReference type="Gene3D" id="3.40.50.12780">
    <property type="entry name" value="N-terminal domain of ligase-like"/>
    <property type="match status" value="1"/>
</dbReference>
<evidence type="ECO:0000313" key="3">
    <source>
        <dbReference type="EMBL" id="ABL00468.1"/>
    </source>
</evidence>
<dbReference type="Proteomes" id="UP000006732">
    <property type="component" value="Chromosome"/>
</dbReference>
<sequence>MNSEARSLVHDFLENSAELRPDKTAVVHGEVRATYAQINSMTNELASWLLSQGVSAGDRIVILFKNSIEYIVSYYGVLKARGTAVPLNCDVKQDSLDAILREIRPKAILATGKLERILQETSSQSRKNSLMLISQPALSWRSDACTVVAWEDVVCGRTIDNPRLPISESELASIIYTSGSTGKPKGVMLSHRNITSNTHSIIQYLHLHEDDIQMVVLPFFYVMGTSLLNTHMAVAGTVVINNRFAFPACVIEQMATEHVTGFSGVPSTYAYLLHRSPLALFRDRLTALRYCSQAGGHMSRQTKEKLLQVLPPHTKLYVMYGATEAAARLTYVEPDHLTSKIDSIGRPIGGVTIRIMDEKGNELSPGVPGELVAQGPNIMLGYWMDSKSTSEVLDENGYHTGDMGFMDEEGYLFVTGRKNDLLKVGGHRISLQEIEDALMATELVMEAAVLGVDDPLLGAKLVAIAAPIEGKTDGKNVLARCQTILPKHKIPSEIRLVNALPKSANGKINRSGCRELLNSP</sequence>
<dbReference type="OrthoDB" id="9799237at2"/>
<dbReference type="AlphaFoldDB" id="A1ASZ7"/>
<dbReference type="InterPro" id="IPR020845">
    <property type="entry name" value="AMP-binding_CS"/>
</dbReference>
<dbReference type="STRING" id="338966.Ppro_2870"/>
<name>A1ASZ7_PELPD</name>
<dbReference type="InterPro" id="IPR050237">
    <property type="entry name" value="ATP-dep_AMP-bd_enzyme"/>
</dbReference>
<dbReference type="eggNOG" id="COG0318">
    <property type="taxonomic scope" value="Bacteria"/>
</dbReference>
<dbReference type="InterPro" id="IPR042099">
    <property type="entry name" value="ANL_N_sf"/>
</dbReference>
<dbReference type="PROSITE" id="PS00455">
    <property type="entry name" value="AMP_BINDING"/>
    <property type="match status" value="1"/>
</dbReference>
<keyword evidence="4" id="KW-1185">Reference proteome</keyword>
<dbReference type="EMBL" id="CP000482">
    <property type="protein sequence ID" value="ABL00468.1"/>
    <property type="molecule type" value="Genomic_DNA"/>
</dbReference>
<keyword evidence="3" id="KW-0436">Ligase</keyword>